<reference evidence="1 2" key="1">
    <citation type="journal article" date="2024" name="Ann. Entomol. Soc. Am.">
        <title>Genomic analyses of the southern and eastern yellowjacket wasps (Hymenoptera: Vespidae) reveal evolutionary signatures of social life.</title>
        <authorList>
            <person name="Catto M.A."/>
            <person name="Caine P.B."/>
            <person name="Orr S.E."/>
            <person name="Hunt B.G."/>
            <person name="Goodisman M.A.D."/>
        </authorList>
    </citation>
    <scope>NUCLEOTIDE SEQUENCE [LARGE SCALE GENOMIC DNA]</scope>
    <source>
        <strain evidence="1">233</strain>
        <tissue evidence="1">Head and thorax</tissue>
    </source>
</reference>
<name>A0ABD2BVZ3_VESSQ</name>
<sequence>MNAFSSNYFSYYNTNSSSNLYSENFSFRTSNSLVRFKGDIRTQRKPLAADFAETKEDFNNDKHQTKSCYPIAKNFLRISQTIFRNMRFSPENSRERSNDFKTNRTDGIFSNHQYFIVDQKPMQRIAISLTLYTCHQQNYAPGEVLKATDSFSWDVCDHIRHKNSTLGSTGMELMRVIDSGACTLHRLVPQGEEGRERVEDRTRLSSKICS</sequence>
<keyword evidence="2" id="KW-1185">Reference proteome</keyword>
<accession>A0ABD2BVZ3</accession>
<dbReference type="Proteomes" id="UP001607302">
    <property type="component" value="Unassembled WGS sequence"/>
</dbReference>
<evidence type="ECO:0000313" key="2">
    <source>
        <dbReference type="Proteomes" id="UP001607302"/>
    </source>
</evidence>
<organism evidence="1 2">
    <name type="scientific">Vespula squamosa</name>
    <name type="common">Southern yellow jacket</name>
    <name type="synonym">Wasp</name>
    <dbReference type="NCBI Taxonomy" id="30214"/>
    <lineage>
        <taxon>Eukaryota</taxon>
        <taxon>Metazoa</taxon>
        <taxon>Ecdysozoa</taxon>
        <taxon>Arthropoda</taxon>
        <taxon>Hexapoda</taxon>
        <taxon>Insecta</taxon>
        <taxon>Pterygota</taxon>
        <taxon>Neoptera</taxon>
        <taxon>Endopterygota</taxon>
        <taxon>Hymenoptera</taxon>
        <taxon>Apocrita</taxon>
        <taxon>Aculeata</taxon>
        <taxon>Vespoidea</taxon>
        <taxon>Vespidae</taxon>
        <taxon>Vespinae</taxon>
        <taxon>Vespula</taxon>
    </lineage>
</organism>
<dbReference type="AlphaFoldDB" id="A0ABD2BVZ3"/>
<protein>
    <submittedName>
        <fullName evidence="1">Uncharacterized protein</fullName>
    </submittedName>
</protein>
<proteinExistence type="predicted"/>
<gene>
    <name evidence="1" type="ORF">V1478_002318</name>
</gene>
<dbReference type="EMBL" id="JAUDFV010000043">
    <property type="protein sequence ID" value="KAL2736939.1"/>
    <property type="molecule type" value="Genomic_DNA"/>
</dbReference>
<evidence type="ECO:0000313" key="1">
    <source>
        <dbReference type="EMBL" id="KAL2736939.1"/>
    </source>
</evidence>
<comment type="caution">
    <text evidence="1">The sequence shown here is derived from an EMBL/GenBank/DDBJ whole genome shotgun (WGS) entry which is preliminary data.</text>
</comment>